<gene>
    <name evidence="2" type="ORF">H8B19_16440</name>
</gene>
<dbReference type="Proteomes" id="UP000601768">
    <property type="component" value="Unassembled WGS sequence"/>
</dbReference>
<accession>A0A8J6M3H3</accession>
<name>A0A8J6M3H3_9ALTE</name>
<feature type="chain" id="PRO_5035203717" evidence="1">
    <location>
        <begin position="19"/>
        <end position="139"/>
    </location>
</feature>
<comment type="caution">
    <text evidence="2">The sequence shown here is derived from an EMBL/GenBank/DDBJ whole genome shotgun (WGS) entry which is preliminary data.</text>
</comment>
<organism evidence="2 3">
    <name type="scientific">Neptunicella marina</name>
    <dbReference type="NCBI Taxonomy" id="2125989"/>
    <lineage>
        <taxon>Bacteria</taxon>
        <taxon>Pseudomonadati</taxon>
        <taxon>Pseudomonadota</taxon>
        <taxon>Gammaproteobacteria</taxon>
        <taxon>Alteromonadales</taxon>
        <taxon>Alteromonadaceae</taxon>
        <taxon>Neptunicella</taxon>
    </lineage>
</organism>
<keyword evidence="1" id="KW-0732">Signal</keyword>
<evidence type="ECO:0000313" key="2">
    <source>
        <dbReference type="EMBL" id="MBC3767468.1"/>
    </source>
</evidence>
<proteinExistence type="predicted"/>
<dbReference type="RefSeq" id="WP_186507988.1">
    <property type="nucleotide sequence ID" value="NZ_JACNEP010000018.1"/>
</dbReference>
<evidence type="ECO:0000256" key="1">
    <source>
        <dbReference type="SAM" id="SignalP"/>
    </source>
</evidence>
<feature type="signal peptide" evidence="1">
    <location>
        <begin position="1"/>
        <end position="18"/>
    </location>
</feature>
<keyword evidence="3" id="KW-1185">Reference proteome</keyword>
<dbReference type="EMBL" id="JACNEP010000018">
    <property type="protein sequence ID" value="MBC3767468.1"/>
    <property type="molecule type" value="Genomic_DNA"/>
</dbReference>
<dbReference type="AlphaFoldDB" id="A0A8J6M3H3"/>
<sequence>MIKHLLFLSLIFSSPSYAEVLSEKSKDVGYGFREVSQHVKMPKEHWEGIGHFNFLYFKDVLISQTSDYLISTDGTFVIFTNGPTGSVQVYYPSLRKTDTLEQYVKEKGIPTSFEELEIGKILAVYTSGQKQVFNVAPKP</sequence>
<reference evidence="2" key="2">
    <citation type="submission" date="2020-08" db="EMBL/GenBank/DDBJ databases">
        <authorList>
            <person name="Lai Q."/>
        </authorList>
    </citation>
    <scope>NUCLEOTIDE SEQUENCE</scope>
    <source>
        <strain evidence="2">S27-2</strain>
    </source>
</reference>
<reference evidence="2" key="1">
    <citation type="journal article" date="2018" name="Int. J. Syst. Evol. Microbiol.">
        <title>Neptunicella marina gen. nov., sp. nov., isolated from surface seawater.</title>
        <authorList>
            <person name="Liu X."/>
            <person name="Lai Q."/>
            <person name="Du Y."/>
            <person name="Zhang X."/>
            <person name="Liu Z."/>
            <person name="Sun F."/>
            <person name="Shao Z."/>
        </authorList>
    </citation>
    <scope>NUCLEOTIDE SEQUENCE</scope>
    <source>
        <strain evidence="2">S27-2</strain>
    </source>
</reference>
<protein>
    <submittedName>
        <fullName evidence="2">Uncharacterized protein</fullName>
    </submittedName>
</protein>
<evidence type="ECO:0000313" key="3">
    <source>
        <dbReference type="Proteomes" id="UP000601768"/>
    </source>
</evidence>